<dbReference type="OrthoDB" id="2392789at2759"/>
<feature type="compositionally biased region" description="Acidic residues" evidence="1">
    <location>
        <begin position="45"/>
        <end position="54"/>
    </location>
</feature>
<dbReference type="GO" id="GO:0006487">
    <property type="term" value="P:protein N-linked glycosylation"/>
    <property type="evidence" value="ECO:0007669"/>
    <property type="project" value="TreeGrafter"/>
</dbReference>
<evidence type="ECO:0000256" key="2">
    <source>
        <dbReference type="SAM" id="Phobius"/>
    </source>
</evidence>
<keyword evidence="4" id="KW-1185">Reference proteome</keyword>
<keyword evidence="2" id="KW-0812">Transmembrane</keyword>
<feature type="region of interest" description="Disordered" evidence="1">
    <location>
        <begin position="1"/>
        <end position="91"/>
    </location>
</feature>
<dbReference type="AlphaFoldDB" id="A0A4S8MSB0"/>
<dbReference type="GO" id="GO:0046921">
    <property type="term" value="F:alpha-(1-&gt;6)-fucosyltransferase activity"/>
    <property type="evidence" value="ECO:0007669"/>
    <property type="project" value="TreeGrafter"/>
</dbReference>
<name>A0A4S8MSB0_DENBC</name>
<keyword evidence="2" id="KW-0472">Membrane</keyword>
<feature type="transmembrane region" description="Helical" evidence="2">
    <location>
        <begin position="110"/>
        <end position="130"/>
    </location>
</feature>
<dbReference type="Gene3D" id="3.40.50.11350">
    <property type="match status" value="1"/>
</dbReference>
<dbReference type="PANTHER" id="PTHR13132">
    <property type="entry name" value="ALPHA- 1,6 -FUCOSYLTRANSFERASE"/>
    <property type="match status" value="1"/>
</dbReference>
<sequence>MSRPRPLTNLSSGRANTSEYQALTPRTPHSRAGRAEEAYQPAQLDLDDDDEEDGTNLADAGHQQVPLLSSASDTFPPTGYRNLGDDRSHGTKFAMGPKGKWVMDKMRSNLPVLAGSLLASVLLFLAVVSYERPGELEKYVGAKVPSNSTTTGSNTSEFVSVPLPPTEYVKECYEAHEKHPKFGDYWDATENDYDVAHTEDAQVCSSTITYMLDGRIGLLSDLALMAQAAALARERNRTFLVDDTYWDRGKWTDHFEDVRTLQPGPEPGCKPPPPEEYVACPRTARHWIINSHTAKYHFGSRFENHYDDAYAHNVNRKKPSFERAAESLQNTIRPNQENARLIRTIRQELSSHTHGSNNYISVHIRRGDRKPSFYHKAAQIPVSEYVEAASESWSRLGLSSEPLAYVASDTPEALSEIAEQMNAFSLAKSVNAELRELASPKGYFQSEFNELYDLNERVKLTRGMVVDFALLTGLWGESDEVKLDPEAVVCTIRSAVCKLSAAALGWDRAFGDVDKMGNIDENGRRWVEIDEHGAIVPVWVPVNMF</sequence>
<dbReference type="Proteomes" id="UP000297245">
    <property type="component" value="Unassembled WGS sequence"/>
</dbReference>
<proteinExistence type="predicted"/>
<dbReference type="EMBL" id="ML179045">
    <property type="protein sequence ID" value="THV06043.1"/>
    <property type="molecule type" value="Genomic_DNA"/>
</dbReference>
<evidence type="ECO:0000313" key="4">
    <source>
        <dbReference type="Proteomes" id="UP000297245"/>
    </source>
</evidence>
<organism evidence="3 4">
    <name type="scientific">Dendrothele bispora (strain CBS 962.96)</name>
    <dbReference type="NCBI Taxonomy" id="1314807"/>
    <lineage>
        <taxon>Eukaryota</taxon>
        <taxon>Fungi</taxon>
        <taxon>Dikarya</taxon>
        <taxon>Basidiomycota</taxon>
        <taxon>Agaricomycotina</taxon>
        <taxon>Agaricomycetes</taxon>
        <taxon>Agaricomycetidae</taxon>
        <taxon>Agaricales</taxon>
        <taxon>Agaricales incertae sedis</taxon>
        <taxon>Dendrothele</taxon>
    </lineage>
</organism>
<protein>
    <submittedName>
        <fullName evidence="3">Uncharacterized protein</fullName>
    </submittedName>
</protein>
<evidence type="ECO:0000256" key="1">
    <source>
        <dbReference type="SAM" id="MobiDB-lite"/>
    </source>
</evidence>
<keyword evidence="2" id="KW-1133">Transmembrane helix</keyword>
<reference evidence="3 4" key="1">
    <citation type="journal article" date="2019" name="Nat. Ecol. Evol.">
        <title>Megaphylogeny resolves global patterns of mushroom evolution.</title>
        <authorList>
            <person name="Varga T."/>
            <person name="Krizsan K."/>
            <person name="Foldi C."/>
            <person name="Dima B."/>
            <person name="Sanchez-Garcia M."/>
            <person name="Sanchez-Ramirez S."/>
            <person name="Szollosi G.J."/>
            <person name="Szarkandi J.G."/>
            <person name="Papp V."/>
            <person name="Albert L."/>
            <person name="Andreopoulos W."/>
            <person name="Angelini C."/>
            <person name="Antonin V."/>
            <person name="Barry K.W."/>
            <person name="Bougher N.L."/>
            <person name="Buchanan P."/>
            <person name="Buyck B."/>
            <person name="Bense V."/>
            <person name="Catcheside P."/>
            <person name="Chovatia M."/>
            <person name="Cooper J."/>
            <person name="Damon W."/>
            <person name="Desjardin D."/>
            <person name="Finy P."/>
            <person name="Geml J."/>
            <person name="Haridas S."/>
            <person name="Hughes K."/>
            <person name="Justo A."/>
            <person name="Karasinski D."/>
            <person name="Kautmanova I."/>
            <person name="Kiss B."/>
            <person name="Kocsube S."/>
            <person name="Kotiranta H."/>
            <person name="LaButti K.M."/>
            <person name="Lechner B.E."/>
            <person name="Liimatainen K."/>
            <person name="Lipzen A."/>
            <person name="Lukacs Z."/>
            <person name="Mihaltcheva S."/>
            <person name="Morgado L.N."/>
            <person name="Niskanen T."/>
            <person name="Noordeloos M.E."/>
            <person name="Ohm R.A."/>
            <person name="Ortiz-Santana B."/>
            <person name="Ovrebo C."/>
            <person name="Racz N."/>
            <person name="Riley R."/>
            <person name="Savchenko A."/>
            <person name="Shiryaev A."/>
            <person name="Soop K."/>
            <person name="Spirin V."/>
            <person name="Szebenyi C."/>
            <person name="Tomsovsky M."/>
            <person name="Tulloss R.E."/>
            <person name="Uehling J."/>
            <person name="Grigoriev I.V."/>
            <person name="Vagvolgyi C."/>
            <person name="Papp T."/>
            <person name="Martin F.M."/>
            <person name="Miettinen O."/>
            <person name="Hibbett D.S."/>
            <person name="Nagy L.G."/>
        </authorList>
    </citation>
    <scope>NUCLEOTIDE SEQUENCE [LARGE SCALE GENOMIC DNA]</scope>
    <source>
        <strain evidence="3 4">CBS 962.96</strain>
    </source>
</reference>
<evidence type="ECO:0000313" key="3">
    <source>
        <dbReference type="EMBL" id="THV06043.1"/>
    </source>
</evidence>
<dbReference type="PANTHER" id="PTHR13132:SF29">
    <property type="entry name" value="ALPHA-(1,6)-FUCOSYLTRANSFERASE"/>
    <property type="match status" value="1"/>
</dbReference>
<gene>
    <name evidence="3" type="ORF">K435DRAFT_773532</name>
</gene>
<accession>A0A4S8MSB0</accession>
<feature type="compositionally biased region" description="Polar residues" evidence="1">
    <location>
        <begin position="66"/>
        <end position="75"/>
    </location>
</feature>
<feature type="compositionally biased region" description="Polar residues" evidence="1">
    <location>
        <begin position="8"/>
        <end position="21"/>
    </location>
</feature>